<evidence type="ECO:0000313" key="2">
    <source>
        <dbReference type="EMBL" id="KKM08112.1"/>
    </source>
</evidence>
<dbReference type="InterPro" id="IPR007560">
    <property type="entry name" value="Restrct_endonuc_IV_Mrr"/>
</dbReference>
<evidence type="ECO:0000259" key="1">
    <source>
        <dbReference type="Pfam" id="PF04471"/>
    </source>
</evidence>
<organism evidence="2">
    <name type="scientific">marine sediment metagenome</name>
    <dbReference type="NCBI Taxonomy" id="412755"/>
    <lineage>
        <taxon>unclassified sequences</taxon>
        <taxon>metagenomes</taxon>
        <taxon>ecological metagenomes</taxon>
    </lineage>
</organism>
<dbReference type="AlphaFoldDB" id="A0A0F9HYF0"/>
<dbReference type="GO" id="GO:0004519">
    <property type="term" value="F:endonuclease activity"/>
    <property type="evidence" value="ECO:0007669"/>
    <property type="project" value="InterPro"/>
</dbReference>
<dbReference type="EMBL" id="LAZR01015623">
    <property type="protein sequence ID" value="KKM08112.1"/>
    <property type="molecule type" value="Genomic_DNA"/>
</dbReference>
<reference evidence="2" key="1">
    <citation type="journal article" date="2015" name="Nature">
        <title>Complex archaea that bridge the gap between prokaryotes and eukaryotes.</title>
        <authorList>
            <person name="Spang A."/>
            <person name="Saw J.H."/>
            <person name="Jorgensen S.L."/>
            <person name="Zaremba-Niedzwiedzka K."/>
            <person name="Martijn J."/>
            <person name="Lind A.E."/>
            <person name="van Eijk R."/>
            <person name="Schleper C."/>
            <person name="Guy L."/>
            <person name="Ettema T.J."/>
        </authorList>
    </citation>
    <scope>NUCLEOTIDE SEQUENCE</scope>
</reference>
<gene>
    <name evidence="2" type="ORF">LCGC14_1727140</name>
</gene>
<dbReference type="GO" id="GO:0009307">
    <property type="term" value="P:DNA restriction-modification system"/>
    <property type="evidence" value="ECO:0007669"/>
    <property type="project" value="InterPro"/>
</dbReference>
<proteinExistence type="predicted"/>
<accession>A0A0F9HYF0</accession>
<comment type="caution">
    <text evidence="2">The sequence shown here is derived from an EMBL/GenBank/DDBJ whole genome shotgun (WGS) entry which is preliminary data.</text>
</comment>
<name>A0A0F9HYF0_9ZZZZ</name>
<protein>
    <recommendedName>
        <fullName evidence="1">Restriction endonuclease type IV Mrr domain-containing protein</fullName>
    </recommendedName>
</protein>
<feature type="domain" description="Restriction endonuclease type IV Mrr" evidence="1">
    <location>
        <begin position="32"/>
        <end position="164"/>
    </location>
</feature>
<dbReference type="GO" id="GO:0003677">
    <property type="term" value="F:DNA binding"/>
    <property type="evidence" value="ECO:0007669"/>
    <property type="project" value="InterPro"/>
</dbReference>
<dbReference type="Pfam" id="PF04471">
    <property type="entry name" value="Mrr_cat"/>
    <property type="match status" value="1"/>
</dbReference>
<sequence>MDNIRTLIGQKRDKIKIYSKLELEQKLSNISSEEEFRQLLKEILEDLGFHDREITHGTEEMGKDIVFSNRNKFKLKEWNAIVAKVGELNTDDARKLKNKEELIIKQVGEAYDYKYQDDKGSRHLITRVFITTNESITKDAKKRIRKKLSGNVFFISKEKFFDLC</sequence>